<evidence type="ECO:0000313" key="1">
    <source>
        <dbReference type="EMBL" id="OGC08427.1"/>
    </source>
</evidence>
<evidence type="ECO:0000313" key="2">
    <source>
        <dbReference type="Proteomes" id="UP000179095"/>
    </source>
</evidence>
<protein>
    <recommendedName>
        <fullName evidence="3">Radical SAM core domain-containing protein</fullName>
    </recommendedName>
</protein>
<reference evidence="1 2" key="1">
    <citation type="journal article" date="2016" name="Nat. Commun.">
        <title>Thousands of microbial genomes shed light on interconnected biogeochemical processes in an aquifer system.</title>
        <authorList>
            <person name="Anantharaman K."/>
            <person name="Brown C.T."/>
            <person name="Hug L.A."/>
            <person name="Sharon I."/>
            <person name="Castelle C.J."/>
            <person name="Probst A.J."/>
            <person name="Thomas B.C."/>
            <person name="Singh A."/>
            <person name="Wilkins M.J."/>
            <person name="Karaoz U."/>
            <person name="Brodie E.L."/>
            <person name="Williams K.H."/>
            <person name="Hubbard S.S."/>
            <person name="Banfield J.F."/>
        </authorList>
    </citation>
    <scope>NUCLEOTIDE SEQUENCE [LARGE SCALE GENOMIC DNA]</scope>
</reference>
<evidence type="ECO:0008006" key="3">
    <source>
        <dbReference type="Google" id="ProtNLM"/>
    </source>
</evidence>
<dbReference type="Proteomes" id="UP000179095">
    <property type="component" value="Unassembled WGS sequence"/>
</dbReference>
<dbReference type="STRING" id="1802568.A3F86_04770"/>
<dbReference type="SFLD" id="SFLDS00029">
    <property type="entry name" value="Radical_SAM"/>
    <property type="match status" value="1"/>
</dbReference>
<dbReference type="GO" id="GO:0051536">
    <property type="term" value="F:iron-sulfur cluster binding"/>
    <property type="evidence" value="ECO:0007669"/>
    <property type="project" value="InterPro"/>
</dbReference>
<comment type="caution">
    <text evidence="1">The sequence shown here is derived from an EMBL/GenBank/DDBJ whole genome shotgun (WGS) entry which is preliminary data.</text>
</comment>
<gene>
    <name evidence="1" type="ORF">A3F86_04770</name>
</gene>
<organism evidence="1 2">
    <name type="scientific">candidate division WOR-1 bacterium RIFCSPLOWO2_12_FULL_45_9</name>
    <dbReference type="NCBI Taxonomy" id="1802568"/>
    <lineage>
        <taxon>Bacteria</taxon>
        <taxon>Bacillati</taxon>
        <taxon>Saganbacteria</taxon>
    </lineage>
</organism>
<dbReference type="SFLD" id="SFLDG01082">
    <property type="entry name" value="B12-binding_domain_containing"/>
    <property type="match status" value="1"/>
</dbReference>
<dbReference type="SUPFAM" id="SSF102114">
    <property type="entry name" value="Radical SAM enzymes"/>
    <property type="match status" value="1"/>
</dbReference>
<sequence length="368" mass="42790">MAEWTEYDNGFPVVIDPPAWPLDQQSFLRPYPDLLLYRHNAEVKWNVGCWARCSFCANEPTALDYRSPDLVLQELAHLRGLGAKNIGIAAANFLADPHRTSKIVDILPDDFSYVFFSRVDSLYLAIEGYPDIWRRFSIWRNRIQLGVESFLPERLAPDRLGKYPSLRQAMSQEKKLKAILDFFAGTSVIIDAELIWLDWKMTLEEDEKDREILKALLSAYPDNFQTSNGSFMNYLRYSRGSRLAEEMKPVDFFDFQRDPRLLFLYAVIETSVRDDPRINWMESAEPWNHQLVVPLLDYITLCRGVVKELPVETFTLGPILEIILREEKERDSKVSEAFYAQLPRDLAEKLRSLFDLAAEEIFGQNSER</sequence>
<dbReference type="EMBL" id="METQ01000055">
    <property type="protein sequence ID" value="OGC08427.1"/>
    <property type="molecule type" value="Genomic_DNA"/>
</dbReference>
<name>A0A1F4RJR9_UNCSA</name>
<dbReference type="InterPro" id="IPR058240">
    <property type="entry name" value="rSAM_sf"/>
</dbReference>
<dbReference type="AlphaFoldDB" id="A0A1F4RJR9"/>
<dbReference type="GO" id="GO:0003824">
    <property type="term" value="F:catalytic activity"/>
    <property type="evidence" value="ECO:0007669"/>
    <property type="project" value="InterPro"/>
</dbReference>
<accession>A0A1F4RJR9</accession>
<proteinExistence type="predicted"/>
<dbReference type="InterPro" id="IPR007197">
    <property type="entry name" value="rSAM"/>
</dbReference>